<evidence type="ECO:0000256" key="8">
    <source>
        <dbReference type="ARBA" id="ARBA00023136"/>
    </source>
</evidence>
<feature type="region of interest" description="Disordered" evidence="16">
    <location>
        <begin position="791"/>
        <end position="816"/>
    </location>
</feature>
<dbReference type="PANTHER" id="PTHR31297">
    <property type="entry name" value="GLUCAN ENDO-1,6-BETA-GLUCOSIDASE B"/>
    <property type="match status" value="1"/>
</dbReference>
<dbReference type="GO" id="GO:0004338">
    <property type="term" value="F:glucan exo-1,3-beta-glucosidase activity"/>
    <property type="evidence" value="ECO:0007669"/>
    <property type="project" value="UniProtKB-EC"/>
</dbReference>
<reference evidence="19" key="1">
    <citation type="submission" date="2021-01" db="EMBL/GenBank/DDBJ databases">
        <authorList>
            <person name="Corre E."/>
            <person name="Pelletier E."/>
            <person name="Niang G."/>
            <person name="Scheremetjew M."/>
            <person name="Finn R."/>
            <person name="Kale V."/>
            <person name="Holt S."/>
            <person name="Cochrane G."/>
            <person name="Meng A."/>
            <person name="Brown T."/>
            <person name="Cohen L."/>
        </authorList>
    </citation>
    <scope>NUCLEOTIDE SEQUENCE</scope>
    <source>
        <strain evidence="19">CCMP3105</strain>
    </source>
</reference>
<dbReference type="GO" id="GO:0071555">
    <property type="term" value="P:cell wall organization"/>
    <property type="evidence" value="ECO:0007669"/>
    <property type="project" value="UniProtKB-KW"/>
</dbReference>
<feature type="compositionally biased region" description="Basic and acidic residues" evidence="16">
    <location>
        <begin position="791"/>
        <end position="804"/>
    </location>
</feature>
<comment type="function">
    <text evidence="13">Glucosidase involved in the degradation of cellulosic biomass. Active on lichenan.</text>
</comment>
<protein>
    <recommendedName>
        <fullName evidence="14">glucan 1,3-beta-glucosidase</fullName>
        <ecNumber evidence="14">3.2.1.58</ecNumber>
    </recommendedName>
    <alternativeName>
        <fullName evidence="15">Exo-1,3-beta-glucanase D</fullName>
    </alternativeName>
</protein>
<keyword evidence="7 17" id="KW-1133">Transmembrane helix</keyword>
<keyword evidence="4 17" id="KW-0812">Transmembrane</keyword>
<keyword evidence="11" id="KW-0961">Cell wall biogenesis/degradation</keyword>
<organism evidence="19">
    <name type="scientific">Alexandrium monilatum</name>
    <dbReference type="NCBI Taxonomy" id="311494"/>
    <lineage>
        <taxon>Eukaryota</taxon>
        <taxon>Sar</taxon>
        <taxon>Alveolata</taxon>
        <taxon>Dinophyceae</taxon>
        <taxon>Gonyaulacales</taxon>
        <taxon>Pyrocystaceae</taxon>
        <taxon>Alexandrium</taxon>
    </lineage>
</organism>
<evidence type="ECO:0000259" key="18">
    <source>
        <dbReference type="Pfam" id="PF00150"/>
    </source>
</evidence>
<dbReference type="Pfam" id="PF00150">
    <property type="entry name" value="Cellulase"/>
    <property type="match status" value="1"/>
</dbReference>
<comment type="similarity">
    <text evidence="2">Belongs to the glycosyl hydrolase 5 (cellulase A) family.</text>
</comment>
<evidence type="ECO:0000313" key="19">
    <source>
        <dbReference type="EMBL" id="CAE4615801.1"/>
    </source>
</evidence>
<dbReference type="SUPFAM" id="SSF51445">
    <property type="entry name" value="(Trans)glycosidases"/>
    <property type="match status" value="1"/>
</dbReference>
<dbReference type="InterPro" id="IPR008999">
    <property type="entry name" value="Actin-crosslinking"/>
</dbReference>
<dbReference type="Gene3D" id="3.20.20.80">
    <property type="entry name" value="Glycosidases"/>
    <property type="match status" value="1"/>
</dbReference>
<evidence type="ECO:0000256" key="15">
    <source>
        <dbReference type="ARBA" id="ARBA00041260"/>
    </source>
</evidence>
<evidence type="ECO:0000256" key="16">
    <source>
        <dbReference type="SAM" id="MobiDB-lite"/>
    </source>
</evidence>
<dbReference type="Gene3D" id="2.80.10.50">
    <property type="match status" value="1"/>
</dbReference>
<keyword evidence="5" id="KW-0378">Hydrolase</keyword>
<evidence type="ECO:0000256" key="4">
    <source>
        <dbReference type="ARBA" id="ARBA00022692"/>
    </source>
</evidence>
<dbReference type="PANTHER" id="PTHR31297:SF34">
    <property type="entry name" value="GLUCAN 1,3-BETA-GLUCOSIDASE 2"/>
    <property type="match status" value="1"/>
</dbReference>
<keyword evidence="8 17" id="KW-0472">Membrane</keyword>
<dbReference type="AlphaFoldDB" id="A0A7S4RIQ5"/>
<evidence type="ECO:0000256" key="9">
    <source>
        <dbReference type="ARBA" id="ARBA00023180"/>
    </source>
</evidence>
<evidence type="ECO:0000256" key="7">
    <source>
        <dbReference type="ARBA" id="ARBA00022989"/>
    </source>
</evidence>
<comment type="subcellular location">
    <subcellularLocation>
        <location evidence="1">Cell membrane</location>
        <topology evidence="1">Single-pass type II membrane protein</topology>
    </subcellularLocation>
</comment>
<dbReference type="SUPFAM" id="SSF50405">
    <property type="entry name" value="Actin-crosslinking proteins"/>
    <property type="match status" value="1"/>
</dbReference>
<evidence type="ECO:0000256" key="5">
    <source>
        <dbReference type="ARBA" id="ARBA00022801"/>
    </source>
</evidence>
<sequence>MGAGPGCSSRGGGRLQLLSACIVPLLLAPSLARIRLPLREKRVFVDNSTLPRPRRSGFEFPRFDARMHDGDEVQLASMHGTWLSLSFDPALTLRGRTVALRASNGRFCAVDREHPQGRIKCDQRSPPFAAWFEVSQGTRHVSFKGILGGRSCSDEPEGVLCNLGAASRWEAFDIVDAGDGNIALRGSRNGSFCADEGHGMACELEGISSSAVFKPVTDAPLRGRIVQTADANAAVTFQIHRKDLGSKEVAMRCKGDGNYLAIENSTGLLGCSSSTPWTLWSSRVDWWDAKSASFRSPDSGLYVKAVDPGVGGTIVADNDEGTGWALWRVLLTGGYESLRPMVRGVNLGNWFLLERWMANDLFFDETGKAFADECDAVDEYGLMEALDKEVARERMEKHWSSWITEDDIAWLGDHGINTVRVPFGYWMVFPSPPFVEGQLKYLDLLFRWCERHSVAVLLDFHGLKGSQTGNPTSGNCGACGNQNCGKTHVRFLEEEETNLQVIEKLSSRYADSPAYLGFAVANEVAGTASSLDTMKFYQRAYDIIRSKNKDALVVFFATFNPSTYPFQNFRSVVEDVHIYFGMGFGDPTRDQEVNLARAQKAVTGLNWNVLVGEWSLGANGHSTSTWDPADRDKFFARFAKMQLQAWESHSTGWFYWSYKTRWGNSTWNFRDMCEVGWLPGCSEELDYAPVEWWDTPSCAYAYLDGGCPAPPSTLMWWLIPLASALGAAGAVFAILKPPWLVNCVLGAAGAALAAASAAASAVTGLVTGGSGWEHLASGKADSGAAGLPDRELTGNTNHSKDAQGRAEPAVEQPFIW</sequence>
<keyword evidence="6" id="KW-0735">Signal-anchor</keyword>
<dbReference type="GO" id="GO:0005886">
    <property type="term" value="C:plasma membrane"/>
    <property type="evidence" value="ECO:0007669"/>
    <property type="project" value="UniProtKB-SubCell"/>
</dbReference>
<evidence type="ECO:0000256" key="12">
    <source>
        <dbReference type="ARBA" id="ARBA00036824"/>
    </source>
</evidence>
<dbReference type="EC" id="3.2.1.58" evidence="14"/>
<dbReference type="GO" id="GO:0009986">
    <property type="term" value="C:cell surface"/>
    <property type="evidence" value="ECO:0007669"/>
    <property type="project" value="TreeGrafter"/>
</dbReference>
<feature type="transmembrane region" description="Helical" evidence="17">
    <location>
        <begin position="714"/>
        <end position="735"/>
    </location>
</feature>
<dbReference type="InterPro" id="IPR050386">
    <property type="entry name" value="Glycosyl_hydrolase_5"/>
</dbReference>
<evidence type="ECO:0000256" key="14">
    <source>
        <dbReference type="ARBA" id="ARBA00038929"/>
    </source>
</evidence>
<keyword evidence="10" id="KW-0326">Glycosidase</keyword>
<accession>A0A7S4RIQ5</accession>
<name>A0A7S4RIQ5_9DINO</name>
<dbReference type="EMBL" id="HBNR01051546">
    <property type="protein sequence ID" value="CAE4615801.1"/>
    <property type="molecule type" value="Transcribed_RNA"/>
</dbReference>
<keyword evidence="3" id="KW-1003">Cell membrane</keyword>
<dbReference type="InterPro" id="IPR001547">
    <property type="entry name" value="Glyco_hydro_5"/>
</dbReference>
<feature type="domain" description="Glycoside hydrolase family 5" evidence="18">
    <location>
        <begin position="388"/>
        <end position="659"/>
    </location>
</feature>
<feature type="transmembrane region" description="Helical" evidence="17">
    <location>
        <begin position="742"/>
        <end position="766"/>
    </location>
</feature>
<evidence type="ECO:0000256" key="3">
    <source>
        <dbReference type="ARBA" id="ARBA00022475"/>
    </source>
</evidence>
<evidence type="ECO:0000256" key="10">
    <source>
        <dbReference type="ARBA" id="ARBA00023295"/>
    </source>
</evidence>
<gene>
    <name evidence="19" type="ORF">AMON00008_LOCUS36075</name>
</gene>
<dbReference type="InterPro" id="IPR017853">
    <property type="entry name" value="GH"/>
</dbReference>
<evidence type="ECO:0000256" key="13">
    <source>
        <dbReference type="ARBA" id="ARBA00037126"/>
    </source>
</evidence>
<evidence type="ECO:0000256" key="17">
    <source>
        <dbReference type="SAM" id="Phobius"/>
    </source>
</evidence>
<dbReference type="GO" id="GO:0005576">
    <property type="term" value="C:extracellular region"/>
    <property type="evidence" value="ECO:0007669"/>
    <property type="project" value="TreeGrafter"/>
</dbReference>
<dbReference type="GO" id="GO:0009251">
    <property type="term" value="P:glucan catabolic process"/>
    <property type="evidence" value="ECO:0007669"/>
    <property type="project" value="TreeGrafter"/>
</dbReference>
<evidence type="ECO:0000256" key="1">
    <source>
        <dbReference type="ARBA" id="ARBA00004401"/>
    </source>
</evidence>
<evidence type="ECO:0000256" key="11">
    <source>
        <dbReference type="ARBA" id="ARBA00023316"/>
    </source>
</evidence>
<evidence type="ECO:0000256" key="6">
    <source>
        <dbReference type="ARBA" id="ARBA00022968"/>
    </source>
</evidence>
<keyword evidence="9" id="KW-0325">Glycoprotein</keyword>
<evidence type="ECO:0000256" key="2">
    <source>
        <dbReference type="ARBA" id="ARBA00005641"/>
    </source>
</evidence>
<comment type="catalytic activity">
    <reaction evidence="12">
        <text>Successive hydrolysis of beta-D-glucose units from the non-reducing ends of (1-&gt;3)-beta-D-glucans, releasing alpha-glucose.</text>
        <dbReference type="EC" id="3.2.1.58"/>
    </reaction>
</comment>
<proteinExistence type="inferred from homology"/>